<dbReference type="Gene3D" id="2.40.37.10">
    <property type="entry name" value="Lyase, Ornithine Decarboxylase, Chain A, domain 1"/>
    <property type="match status" value="1"/>
</dbReference>
<organism evidence="4 5">
    <name type="scientific">Pseudomonas costantinii</name>
    <dbReference type="NCBI Taxonomy" id="168469"/>
    <lineage>
        <taxon>Bacteria</taxon>
        <taxon>Pseudomonadati</taxon>
        <taxon>Pseudomonadota</taxon>
        <taxon>Gammaproteobacteria</taxon>
        <taxon>Pseudomonadales</taxon>
        <taxon>Pseudomonadaceae</taxon>
        <taxon>Pseudomonas</taxon>
    </lineage>
</organism>
<dbReference type="Gene3D" id="3.20.20.10">
    <property type="entry name" value="Alanine racemase"/>
    <property type="match status" value="1"/>
</dbReference>
<proteinExistence type="predicted"/>
<protein>
    <submittedName>
        <fullName evidence="4">Diaminopimelate decarboxylase</fullName>
    </submittedName>
</protein>
<gene>
    <name evidence="4" type="ORF">SAMN04515675_0119</name>
</gene>
<dbReference type="PANTHER" id="PTHR43727">
    <property type="entry name" value="DIAMINOPIMELATE DECARBOXYLASE"/>
    <property type="match status" value="1"/>
</dbReference>
<evidence type="ECO:0000259" key="3">
    <source>
        <dbReference type="Pfam" id="PF02784"/>
    </source>
</evidence>
<keyword evidence="5" id="KW-1185">Reference proteome</keyword>
<dbReference type="InterPro" id="IPR022657">
    <property type="entry name" value="De-COase2_CS"/>
</dbReference>
<dbReference type="Proteomes" id="UP000182179">
    <property type="component" value="Unassembled WGS sequence"/>
</dbReference>
<dbReference type="SUPFAM" id="SSF51419">
    <property type="entry name" value="PLP-binding barrel"/>
    <property type="match status" value="1"/>
</dbReference>
<reference evidence="4 5" key="1">
    <citation type="submission" date="2016-10" db="EMBL/GenBank/DDBJ databases">
        <authorList>
            <person name="Varghese N."/>
            <person name="Submissions S."/>
        </authorList>
    </citation>
    <scope>NUCLEOTIDE SEQUENCE [LARGE SCALE GENOMIC DNA]</scope>
    <source>
        <strain evidence="4 5">BS2773</strain>
    </source>
</reference>
<sequence length="379" mass="41605">MDLNQDVHMTLIDLLHQSQQTVVTPAYIYSVEQVVENYNDLKAALGTPLIVSIKANHCAELLARTAFSFDDGCEFASLGELRLRAGTRNKVYVNTPVYSKKLIEVASRYDAVFIIDHIAQLDVLGEFAAKGAFKCPVLLRINLDAAKGGVASSRDHFGMDTPGVFAAAHKALELGIEVAGLHVFCGSNGFVERSSNCIEVVEALFDEVSQVLGYPLTLINLGGGITTDWRERNIDFAAYRQRIASLCARATVVHESGRAIFGSAGYFLAEVVSVKHVGDKHYLVCDGGIAQNFLLAHTEHVIRRHAAPTVLTKRFTNQPKDYLLVGSSCNRDDVIGELKNCLHDIQAGDRVMFRNCGAYNALYTMNKFLALPQSCEYIV</sequence>
<evidence type="ECO:0000313" key="5">
    <source>
        <dbReference type="Proteomes" id="UP000182179"/>
    </source>
</evidence>
<evidence type="ECO:0000313" key="4">
    <source>
        <dbReference type="EMBL" id="SED17091.1"/>
    </source>
</evidence>
<keyword evidence="2" id="KW-0663">Pyridoxal phosphate</keyword>
<dbReference type="PROSITE" id="PS00879">
    <property type="entry name" value="ODR_DC_2_2"/>
    <property type="match status" value="1"/>
</dbReference>
<feature type="domain" description="Orn/DAP/Arg decarboxylase 2 N-terminal" evidence="3">
    <location>
        <begin position="34"/>
        <end position="260"/>
    </location>
</feature>
<dbReference type="PANTHER" id="PTHR43727:SF2">
    <property type="entry name" value="GROUP IV DECARBOXYLASE"/>
    <property type="match status" value="1"/>
</dbReference>
<comment type="cofactor">
    <cofactor evidence="1">
        <name>pyridoxal 5'-phosphate</name>
        <dbReference type="ChEBI" id="CHEBI:597326"/>
    </cofactor>
</comment>
<dbReference type="InterPro" id="IPR029066">
    <property type="entry name" value="PLP-binding_barrel"/>
</dbReference>
<dbReference type="InterPro" id="IPR022644">
    <property type="entry name" value="De-COase2_N"/>
</dbReference>
<comment type="caution">
    <text evidence="4">The sequence shown here is derived from an EMBL/GenBank/DDBJ whole genome shotgun (WGS) entry which is preliminary data.</text>
</comment>
<dbReference type="EMBL" id="FNTS01000002">
    <property type="protein sequence ID" value="SED17091.1"/>
    <property type="molecule type" value="Genomic_DNA"/>
</dbReference>
<name>A0A1H4YJ13_9PSED</name>
<accession>A0A1H4YJ13</accession>
<evidence type="ECO:0000256" key="1">
    <source>
        <dbReference type="ARBA" id="ARBA00001933"/>
    </source>
</evidence>
<dbReference type="Pfam" id="PF02784">
    <property type="entry name" value="Orn_Arg_deC_N"/>
    <property type="match status" value="1"/>
</dbReference>
<evidence type="ECO:0000256" key="2">
    <source>
        <dbReference type="ARBA" id="ARBA00022898"/>
    </source>
</evidence>
<dbReference type="SUPFAM" id="SSF50621">
    <property type="entry name" value="Alanine racemase C-terminal domain-like"/>
    <property type="match status" value="1"/>
</dbReference>
<dbReference type="InterPro" id="IPR009006">
    <property type="entry name" value="Ala_racemase/Decarboxylase_C"/>
</dbReference>